<evidence type="ECO:0000313" key="2">
    <source>
        <dbReference type="Proteomes" id="UP000625711"/>
    </source>
</evidence>
<dbReference type="EMBL" id="JAACXV010023166">
    <property type="protein sequence ID" value="KAF7263134.1"/>
    <property type="molecule type" value="Genomic_DNA"/>
</dbReference>
<dbReference type="Proteomes" id="UP000625711">
    <property type="component" value="Unassembled WGS sequence"/>
</dbReference>
<accession>A0A834HKQ5</accession>
<comment type="caution">
    <text evidence="1">The sequence shown here is derived from an EMBL/GenBank/DDBJ whole genome shotgun (WGS) entry which is preliminary data.</text>
</comment>
<gene>
    <name evidence="1" type="ORF">GWI33_003574</name>
</gene>
<keyword evidence="2" id="KW-1185">Reference proteome</keyword>
<proteinExistence type="predicted"/>
<reference evidence="1" key="1">
    <citation type="submission" date="2020-08" db="EMBL/GenBank/DDBJ databases">
        <title>Genome sequencing and assembly of the red palm weevil Rhynchophorus ferrugineus.</title>
        <authorList>
            <person name="Dias G.B."/>
            <person name="Bergman C.M."/>
            <person name="Manee M."/>
        </authorList>
    </citation>
    <scope>NUCLEOTIDE SEQUENCE</scope>
    <source>
        <strain evidence="1">AA-2017</strain>
        <tissue evidence="1">Whole larva</tissue>
    </source>
</reference>
<organism evidence="1 2">
    <name type="scientific">Rhynchophorus ferrugineus</name>
    <name type="common">Red palm weevil</name>
    <name type="synonym">Curculio ferrugineus</name>
    <dbReference type="NCBI Taxonomy" id="354439"/>
    <lineage>
        <taxon>Eukaryota</taxon>
        <taxon>Metazoa</taxon>
        <taxon>Ecdysozoa</taxon>
        <taxon>Arthropoda</taxon>
        <taxon>Hexapoda</taxon>
        <taxon>Insecta</taxon>
        <taxon>Pterygota</taxon>
        <taxon>Neoptera</taxon>
        <taxon>Endopterygota</taxon>
        <taxon>Coleoptera</taxon>
        <taxon>Polyphaga</taxon>
        <taxon>Cucujiformia</taxon>
        <taxon>Curculionidae</taxon>
        <taxon>Dryophthorinae</taxon>
        <taxon>Rhynchophorus</taxon>
    </lineage>
</organism>
<sequence length="81" mass="9000">MKHTRVNNCFSVPHFVRDPVGGWRPERPVFTVDERRGPLSFAAVNSGNVLIPAFEGCSRPGVVYFGEDAIRILHLDQPGLP</sequence>
<evidence type="ECO:0000313" key="1">
    <source>
        <dbReference type="EMBL" id="KAF7263134.1"/>
    </source>
</evidence>
<dbReference type="AlphaFoldDB" id="A0A834HKQ5"/>
<name>A0A834HKQ5_RHYFE</name>
<protein>
    <submittedName>
        <fullName evidence="1">Uncharacterized protein</fullName>
    </submittedName>
</protein>